<evidence type="ECO:0000313" key="6">
    <source>
        <dbReference type="EMBL" id="NHF58928.1"/>
    </source>
</evidence>
<dbReference type="Pfam" id="PF00933">
    <property type="entry name" value="Glyco_hydro_3"/>
    <property type="match status" value="1"/>
</dbReference>
<dbReference type="PANTHER" id="PTHR42721:SF3">
    <property type="entry name" value="BETA-D-XYLOSIDASE 5-RELATED"/>
    <property type="match status" value="1"/>
</dbReference>
<dbReference type="InterPro" id="IPR036962">
    <property type="entry name" value="Glyco_hydro_3_N_sf"/>
</dbReference>
<reference evidence="6" key="1">
    <citation type="submission" date="2019-07" db="EMBL/GenBank/DDBJ databases">
        <authorList>
            <person name="De-Chao Zhang Q."/>
        </authorList>
    </citation>
    <scope>NUCLEOTIDE SEQUENCE</scope>
    <source>
        <strain evidence="6">TP-CH-4</strain>
    </source>
</reference>
<dbReference type="InterPro" id="IPR036881">
    <property type="entry name" value="Glyco_hydro_3_C_sf"/>
</dbReference>
<dbReference type="InterPro" id="IPR001764">
    <property type="entry name" value="Glyco_hydro_3_N"/>
</dbReference>
<reference evidence="6" key="2">
    <citation type="submission" date="2020-03" db="EMBL/GenBank/DDBJ databases">
        <title>Flavobacteriaceae bacterium strain TP-CH-4, a member of the family Flavobacteriaceae isolated from a deep-sea seamount.</title>
        <authorList>
            <person name="Zhang D.-C."/>
        </authorList>
    </citation>
    <scope>NUCLEOTIDE SEQUENCE</scope>
    <source>
        <strain evidence="6">TP-CH-4</strain>
    </source>
</reference>
<dbReference type="Proteomes" id="UP000707206">
    <property type="component" value="Unassembled WGS sequence"/>
</dbReference>
<dbReference type="GO" id="GO:0045493">
    <property type="term" value="P:xylan catabolic process"/>
    <property type="evidence" value="ECO:0007669"/>
    <property type="project" value="InterPro"/>
</dbReference>
<organism evidence="6 7">
    <name type="scientific">Pelagihabitans pacificus</name>
    <dbReference type="NCBI Taxonomy" id="2696054"/>
    <lineage>
        <taxon>Bacteria</taxon>
        <taxon>Pseudomonadati</taxon>
        <taxon>Bacteroidota</taxon>
        <taxon>Flavobacteriia</taxon>
        <taxon>Flavobacteriales</taxon>
        <taxon>Flavobacteriaceae</taxon>
        <taxon>Pelagihabitans</taxon>
    </lineage>
</organism>
<dbReference type="InterPro" id="IPR017853">
    <property type="entry name" value="GH"/>
</dbReference>
<gene>
    <name evidence="6" type="ORF">FK220_006230</name>
</gene>
<evidence type="ECO:0000256" key="2">
    <source>
        <dbReference type="ARBA" id="ARBA00022729"/>
    </source>
</evidence>
<dbReference type="SUPFAM" id="SSF52279">
    <property type="entry name" value="Beta-D-glucan exohydrolase, C-terminal domain"/>
    <property type="match status" value="1"/>
</dbReference>
<dbReference type="GO" id="GO:0008422">
    <property type="term" value="F:beta-glucosidase activity"/>
    <property type="evidence" value="ECO:0007669"/>
    <property type="project" value="UniProtKB-ARBA"/>
</dbReference>
<dbReference type="PANTHER" id="PTHR42721">
    <property type="entry name" value="SUGAR HYDROLASE-RELATED"/>
    <property type="match status" value="1"/>
</dbReference>
<feature type="domain" description="Fibronectin type III-like" evidence="5">
    <location>
        <begin position="640"/>
        <end position="709"/>
    </location>
</feature>
<dbReference type="PRINTS" id="PR00133">
    <property type="entry name" value="GLHYDRLASE3"/>
</dbReference>
<dbReference type="Pfam" id="PF14310">
    <property type="entry name" value="Fn3-like"/>
    <property type="match status" value="1"/>
</dbReference>
<dbReference type="InterPro" id="IPR026891">
    <property type="entry name" value="Fn3-like"/>
</dbReference>
<dbReference type="SMART" id="SM01217">
    <property type="entry name" value="Fn3_like"/>
    <property type="match status" value="1"/>
</dbReference>
<comment type="similarity">
    <text evidence="1">Belongs to the glycosyl hydrolase 3 family.</text>
</comment>
<dbReference type="InterPro" id="IPR013783">
    <property type="entry name" value="Ig-like_fold"/>
</dbReference>
<feature type="chain" id="PRO_5038098718" evidence="4">
    <location>
        <begin position="25"/>
        <end position="730"/>
    </location>
</feature>
<comment type="caution">
    <text evidence="6">The sequence shown here is derived from an EMBL/GenBank/DDBJ whole genome shotgun (WGS) entry which is preliminary data.</text>
</comment>
<evidence type="ECO:0000256" key="4">
    <source>
        <dbReference type="SAM" id="SignalP"/>
    </source>
</evidence>
<name>A0A967ARF7_9FLAO</name>
<dbReference type="RefSeq" id="WP_152573389.1">
    <property type="nucleotide sequence ID" value="NZ_VIKU02000001.1"/>
</dbReference>
<dbReference type="InterPro" id="IPR044993">
    <property type="entry name" value="BXL"/>
</dbReference>
<evidence type="ECO:0000259" key="5">
    <source>
        <dbReference type="SMART" id="SM01217"/>
    </source>
</evidence>
<sequence>MKKSTFSRLVLSCVLLHSSAVGFAQRYDFQNPSLSIGRRVENLISLMSLEEKVNQLRYDSPAIERLGVPEYNWWNECLHGVARNGRATVFPQAIGMAATWDTDLMQRIGDAIGTEARAKYNVSVANGYRGIYQGLTFWSPNVNIFRDPRWGRGQETYGEDPFLTARIGTAFVKGLQGDDPKYLKAAGMAKHFAVHNGPEKLRHEFDAVVSKKDLWETYLPAFEALVKDANVEGIMGAYNRVNGEPACAHPYLMEEVLRKQWGFKGYFTSDCWAIRDFYEGHNIVETASEAAALALNKGCNLNCGDTYPELLKAIEQGFTSEKEIDDSLRELLPTRFKLGLFDPVGSTPFDDIGPEVIRSEAHVALTKEAATKSFVLLKNQNNTLPIDKKVSGVFVTGPTATHAQALLANYYGLSEDLKTFLEGVVGKVSSQTSVLYRQGALLDRPNNNPMDWFSGEAERMEVTIAFMGISQLIEGEEGESILSNHLGDRKEIGLPQNQIDFLKKIRSKANKLVVVLTAGSALAVPEVYEMADALLYAWYPGEQGGTAMADVLFGDAVPSGKLPLTFVKGVEDLPPFEDYALEGRTYRYMKKEPLFPFGFGLSYTTFKYGAIQLDRTKVKRGQSLEATVEIQNTGDYSAEEVVQLYLSDREASVPVPLSSLKSFQRILLAPGESRTVGFIISPEMMQLVDNDGKRVLEKGTFEVHIGGTSPSIRNAALGAAPMAKTTFELR</sequence>
<dbReference type="GO" id="GO:0009044">
    <property type="term" value="F:xylan 1,4-beta-xylosidase activity"/>
    <property type="evidence" value="ECO:0007669"/>
    <property type="project" value="InterPro"/>
</dbReference>
<evidence type="ECO:0000256" key="1">
    <source>
        <dbReference type="ARBA" id="ARBA00005336"/>
    </source>
</evidence>
<dbReference type="GO" id="GO:0046556">
    <property type="term" value="F:alpha-L-arabinofuranosidase activity"/>
    <property type="evidence" value="ECO:0007669"/>
    <property type="project" value="TreeGrafter"/>
</dbReference>
<dbReference type="GO" id="GO:0031222">
    <property type="term" value="P:arabinan catabolic process"/>
    <property type="evidence" value="ECO:0007669"/>
    <property type="project" value="TreeGrafter"/>
</dbReference>
<dbReference type="Gene3D" id="3.40.50.1700">
    <property type="entry name" value="Glycoside hydrolase family 3 C-terminal domain"/>
    <property type="match status" value="1"/>
</dbReference>
<proteinExistence type="inferred from homology"/>
<keyword evidence="7" id="KW-1185">Reference proteome</keyword>
<dbReference type="Pfam" id="PF01915">
    <property type="entry name" value="Glyco_hydro_3_C"/>
    <property type="match status" value="1"/>
</dbReference>
<protein>
    <submittedName>
        <fullName evidence="6">Glycoside hydrolase family 3 protein</fullName>
    </submittedName>
</protein>
<keyword evidence="3 6" id="KW-0378">Hydrolase</keyword>
<feature type="signal peptide" evidence="4">
    <location>
        <begin position="1"/>
        <end position="24"/>
    </location>
</feature>
<dbReference type="SUPFAM" id="SSF51445">
    <property type="entry name" value="(Trans)glycosidases"/>
    <property type="match status" value="1"/>
</dbReference>
<accession>A0A967ARF7</accession>
<evidence type="ECO:0000313" key="7">
    <source>
        <dbReference type="Proteomes" id="UP000707206"/>
    </source>
</evidence>
<keyword evidence="2 4" id="KW-0732">Signal</keyword>
<dbReference type="Gene3D" id="2.60.40.10">
    <property type="entry name" value="Immunoglobulins"/>
    <property type="match status" value="1"/>
</dbReference>
<dbReference type="Gene3D" id="3.20.20.300">
    <property type="entry name" value="Glycoside hydrolase, family 3, N-terminal domain"/>
    <property type="match status" value="1"/>
</dbReference>
<dbReference type="EMBL" id="VIKU02000001">
    <property type="protein sequence ID" value="NHF58928.1"/>
    <property type="molecule type" value="Genomic_DNA"/>
</dbReference>
<dbReference type="InterPro" id="IPR002772">
    <property type="entry name" value="Glyco_hydro_3_C"/>
</dbReference>
<dbReference type="FunFam" id="2.60.40.10:FF:000495">
    <property type="entry name" value="Periplasmic beta-glucosidase"/>
    <property type="match status" value="1"/>
</dbReference>
<evidence type="ECO:0000256" key="3">
    <source>
        <dbReference type="ARBA" id="ARBA00022801"/>
    </source>
</evidence>
<dbReference type="AlphaFoldDB" id="A0A967ARF7"/>